<evidence type="ECO:0000313" key="3">
    <source>
        <dbReference type="Proteomes" id="UP000267821"/>
    </source>
</evidence>
<sequence>MDQIMESSHPTDVPQPPAPLWVAPRGKNRVAPTKKEYSDSMGIDVTAYSEIAKHPLKIYSTLIGGLSYPHMINRHTLMLFNNKSMHSSVQTLT</sequence>
<gene>
    <name evidence="2" type="ORF">L211DRAFT_480801</name>
</gene>
<feature type="region of interest" description="Disordered" evidence="1">
    <location>
        <begin position="1"/>
        <end position="27"/>
    </location>
</feature>
<dbReference type="AlphaFoldDB" id="A0A3N4LYT6"/>
<reference evidence="2 3" key="1">
    <citation type="journal article" date="2018" name="Nat. Ecol. Evol.">
        <title>Pezizomycetes genomes reveal the molecular basis of ectomycorrhizal truffle lifestyle.</title>
        <authorList>
            <person name="Murat C."/>
            <person name="Payen T."/>
            <person name="Noel B."/>
            <person name="Kuo A."/>
            <person name="Morin E."/>
            <person name="Chen J."/>
            <person name="Kohler A."/>
            <person name="Krizsan K."/>
            <person name="Balestrini R."/>
            <person name="Da Silva C."/>
            <person name="Montanini B."/>
            <person name="Hainaut M."/>
            <person name="Levati E."/>
            <person name="Barry K.W."/>
            <person name="Belfiori B."/>
            <person name="Cichocki N."/>
            <person name="Clum A."/>
            <person name="Dockter R.B."/>
            <person name="Fauchery L."/>
            <person name="Guy J."/>
            <person name="Iotti M."/>
            <person name="Le Tacon F."/>
            <person name="Lindquist E.A."/>
            <person name="Lipzen A."/>
            <person name="Malagnac F."/>
            <person name="Mello A."/>
            <person name="Molinier V."/>
            <person name="Miyauchi S."/>
            <person name="Poulain J."/>
            <person name="Riccioni C."/>
            <person name="Rubini A."/>
            <person name="Sitrit Y."/>
            <person name="Splivallo R."/>
            <person name="Traeger S."/>
            <person name="Wang M."/>
            <person name="Zifcakova L."/>
            <person name="Wipf D."/>
            <person name="Zambonelli A."/>
            <person name="Paolocci F."/>
            <person name="Nowrousian M."/>
            <person name="Ottonello S."/>
            <person name="Baldrian P."/>
            <person name="Spatafora J.W."/>
            <person name="Henrissat B."/>
            <person name="Nagy L.G."/>
            <person name="Aury J.M."/>
            <person name="Wincker P."/>
            <person name="Grigoriev I.V."/>
            <person name="Bonfante P."/>
            <person name="Martin F.M."/>
        </authorList>
    </citation>
    <scope>NUCLEOTIDE SEQUENCE [LARGE SCALE GENOMIC DNA]</scope>
    <source>
        <strain evidence="2 3">ATCC MYA-4762</strain>
    </source>
</reference>
<feature type="compositionally biased region" description="Polar residues" evidence="1">
    <location>
        <begin position="1"/>
        <end position="10"/>
    </location>
</feature>
<name>A0A3N4LYT6_9PEZI</name>
<organism evidence="2 3">
    <name type="scientific">Terfezia boudieri ATCC MYA-4762</name>
    <dbReference type="NCBI Taxonomy" id="1051890"/>
    <lineage>
        <taxon>Eukaryota</taxon>
        <taxon>Fungi</taxon>
        <taxon>Dikarya</taxon>
        <taxon>Ascomycota</taxon>
        <taxon>Pezizomycotina</taxon>
        <taxon>Pezizomycetes</taxon>
        <taxon>Pezizales</taxon>
        <taxon>Pezizaceae</taxon>
        <taxon>Terfezia</taxon>
    </lineage>
</organism>
<evidence type="ECO:0000256" key="1">
    <source>
        <dbReference type="SAM" id="MobiDB-lite"/>
    </source>
</evidence>
<protein>
    <submittedName>
        <fullName evidence="2">Uncharacterized protein</fullName>
    </submittedName>
</protein>
<keyword evidence="3" id="KW-1185">Reference proteome</keyword>
<proteinExistence type="predicted"/>
<evidence type="ECO:0000313" key="2">
    <source>
        <dbReference type="EMBL" id="RPB28037.1"/>
    </source>
</evidence>
<dbReference type="EMBL" id="ML121530">
    <property type="protein sequence ID" value="RPB28037.1"/>
    <property type="molecule type" value="Genomic_DNA"/>
</dbReference>
<dbReference type="OrthoDB" id="10385073at2759"/>
<accession>A0A3N4LYT6</accession>
<dbReference type="Proteomes" id="UP000267821">
    <property type="component" value="Unassembled WGS sequence"/>
</dbReference>
<dbReference type="InParanoid" id="A0A3N4LYT6"/>